<sequence>MSPTPITDVLVVGATGSIGALAVAASIRQGHRTRALVRDPRRGASLPAEARAVIGDLTRADTLTEAVAGVDAVVFTHGSHGGAAEAEAVDYGAVRNVLAALGDAPARIALMTTIGVTKHTPGARLEAPREAAGARQRPGVHDRAARLVRRQRRRPAEPGHAAGRPPVGRQPGRRGGVAPPDRPSAHHEPHLRRRRPEDPRARCRARPRPDQPGPAVRRAAGRPRRRPRRRPGHRQHAAGRRAQPGARRARCRTRPPWLTTRLRR</sequence>
<keyword evidence="2" id="KW-1133">Transmembrane helix</keyword>
<evidence type="ECO:0000256" key="1">
    <source>
        <dbReference type="SAM" id="MobiDB-lite"/>
    </source>
</evidence>
<dbReference type="Pfam" id="PF13460">
    <property type="entry name" value="NAD_binding_10"/>
    <property type="match status" value="1"/>
</dbReference>
<protein>
    <submittedName>
        <fullName evidence="4">NAD-dependent epimerase/dehydratase</fullName>
    </submittedName>
</protein>
<evidence type="ECO:0000259" key="3">
    <source>
        <dbReference type="Pfam" id="PF13460"/>
    </source>
</evidence>
<keyword evidence="5" id="KW-1185">Reference proteome</keyword>
<name>I4EYS5_MODI5</name>
<proteinExistence type="predicted"/>
<feature type="compositionally biased region" description="Low complexity" evidence="1">
    <location>
        <begin position="254"/>
        <end position="264"/>
    </location>
</feature>
<feature type="transmembrane region" description="Helical" evidence="2">
    <location>
        <begin position="6"/>
        <end position="27"/>
    </location>
</feature>
<feature type="region of interest" description="Disordered" evidence="1">
    <location>
        <begin position="121"/>
        <end position="264"/>
    </location>
</feature>
<feature type="compositionally biased region" description="Low complexity" evidence="1">
    <location>
        <begin position="161"/>
        <end position="170"/>
    </location>
</feature>
<feature type="compositionally biased region" description="Basic residues" evidence="1">
    <location>
        <begin position="219"/>
        <end position="239"/>
    </location>
</feature>
<dbReference type="Proteomes" id="UP000006461">
    <property type="component" value="Chromosome"/>
</dbReference>
<organism evidence="4 5">
    <name type="scientific">Modestobacter italicus (strain DSM 44449 / CECT 9708 / BC 501)</name>
    <dbReference type="NCBI Taxonomy" id="2732864"/>
    <lineage>
        <taxon>Bacteria</taxon>
        <taxon>Bacillati</taxon>
        <taxon>Actinomycetota</taxon>
        <taxon>Actinomycetes</taxon>
        <taxon>Geodermatophilales</taxon>
        <taxon>Geodermatophilaceae</taxon>
        <taxon>Modestobacter</taxon>
    </lineage>
</organism>
<accession>I4EYS5</accession>
<reference evidence="4 5" key="1">
    <citation type="journal article" date="2012" name="J. Bacteriol.">
        <title>Genome Sequence of Radiation-Resistant Modestobacter marinus Strain BC501, a Representative Actinobacterium That Thrives on Calcareous Stone Surfaces.</title>
        <authorList>
            <person name="Normand P."/>
            <person name="Gury J."/>
            <person name="Pujic P."/>
            <person name="Chouaia B."/>
            <person name="Crotti E."/>
            <person name="Brusetti L."/>
            <person name="Daffonchio D."/>
            <person name="Vacherie B."/>
            <person name="Barbe V."/>
            <person name="Medigue C."/>
            <person name="Calteau A."/>
            <person name="Ghodhbane-Gtari F."/>
            <person name="Essoussi I."/>
            <person name="Nouioui I."/>
            <person name="Abbassi-Ghozzi I."/>
            <person name="Gtari M."/>
        </authorList>
    </citation>
    <scope>NUCLEOTIDE SEQUENCE [LARGE SCALE GENOMIC DNA]</scope>
    <source>
        <strain evidence="5">BC 501</strain>
    </source>
</reference>
<dbReference type="KEGG" id="mmar:MODMU_3113"/>
<dbReference type="PANTHER" id="PTHR15020:SF50">
    <property type="entry name" value="UPF0659 PROTEIN YMR090W"/>
    <property type="match status" value="1"/>
</dbReference>
<dbReference type="Gene3D" id="3.40.50.720">
    <property type="entry name" value="NAD(P)-binding Rossmann-like Domain"/>
    <property type="match status" value="1"/>
</dbReference>
<dbReference type="EMBL" id="FO203431">
    <property type="protein sequence ID" value="CCH88538.1"/>
    <property type="molecule type" value="Genomic_DNA"/>
</dbReference>
<dbReference type="AlphaFoldDB" id="I4EYS5"/>
<dbReference type="PANTHER" id="PTHR15020">
    <property type="entry name" value="FLAVIN REDUCTASE-RELATED"/>
    <property type="match status" value="1"/>
</dbReference>
<keyword evidence="2" id="KW-0472">Membrane</keyword>
<gene>
    <name evidence="4" type="ordered locus">MODMU_3113</name>
</gene>
<dbReference type="eggNOG" id="COG0702">
    <property type="taxonomic scope" value="Bacteria"/>
</dbReference>
<dbReference type="HOGENOM" id="CLU_1053005_0_0_11"/>
<evidence type="ECO:0000256" key="2">
    <source>
        <dbReference type="SAM" id="Phobius"/>
    </source>
</evidence>
<dbReference type="InterPro" id="IPR036291">
    <property type="entry name" value="NAD(P)-bd_dom_sf"/>
</dbReference>
<dbReference type="InterPro" id="IPR016040">
    <property type="entry name" value="NAD(P)-bd_dom"/>
</dbReference>
<keyword evidence="2" id="KW-0812">Transmembrane</keyword>
<dbReference type="SUPFAM" id="SSF51735">
    <property type="entry name" value="NAD(P)-binding Rossmann-fold domains"/>
    <property type="match status" value="1"/>
</dbReference>
<feature type="domain" description="NAD(P)-binding" evidence="3">
    <location>
        <begin position="13"/>
        <end position="150"/>
    </location>
</feature>
<evidence type="ECO:0000313" key="5">
    <source>
        <dbReference type="Proteomes" id="UP000006461"/>
    </source>
</evidence>
<dbReference type="STRING" id="477641.MODMU_3113"/>
<evidence type="ECO:0000313" key="4">
    <source>
        <dbReference type="EMBL" id="CCH88538.1"/>
    </source>
</evidence>